<feature type="region of interest" description="Disordered" evidence="1">
    <location>
        <begin position="12"/>
        <end position="57"/>
    </location>
</feature>
<comment type="caution">
    <text evidence="2">The sequence shown here is derived from an EMBL/GenBank/DDBJ whole genome shotgun (WGS) entry which is preliminary data.</text>
</comment>
<keyword evidence="3" id="KW-1185">Reference proteome</keyword>
<feature type="compositionally biased region" description="Basic and acidic residues" evidence="1">
    <location>
        <begin position="47"/>
        <end position="57"/>
    </location>
</feature>
<dbReference type="AlphaFoldDB" id="A0AA38HHQ0"/>
<proteinExistence type="predicted"/>
<reference evidence="2" key="1">
    <citation type="journal article" date="2023" name="G3 (Bethesda)">
        <title>Whole genome assemblies of Zophobas morio and Tenebrio molitor.</title>
        <authorList>
            <person name="Kaur S."/>
            <person name="Stinson S.A."/>
            <person name="diCenzo G.C."/>
        </authorList>
    </citation>
    <scope>NUCLEOTIDE SEQUENCE</scope>
    <source>
        <strain evidence="2">QUZm001</strain>
    </source>
</reference>
<sequence length="115" mass="12495">MGSYGASGGLIFYSGKNPEIRGTDKDTTRRNYGTNINKTPTKGRLGNFDRETTRATRPETTCQFVPGRATFELFHSGRAGGGGAIFKSRSSPKGLSDFVPSLSQTVFKLIQIDIQ</sequence>
<evidence type="ECO:0000313" key="2">
    <source>
        <dbReference type="EMBL" id="KAJ3621752.1"/>
    </source>
</evidence>
<feature type="compositionally biased region" description="Polar residues" evidence="1">
    <location>
        <begin position="30"/>
        <end position="40"/>
    </location>
</feature>
<evidence type="ECO:0000313" key="3">
    <source>
        <dbReference type="Proteomes" id="UP001168821"/>
    </source>
</evidence>
<dbReference type="EMBL" id="JALNTZ010002008">
    <property type="protein sequence ID" value="KAJ3621752.1"/>
    <property type="molecule type" value="Genomic_DNA"/>
</dbReference>
<name>A0AA38HHQ0_9CUCU</name>
<gene>
    <name evidence="2" type="ORF">Zmor_008618</name>
</gene>
<dbReference type="Proteomes" id="UP001168821">
    <property type="component" value="Unassembled WGS sequence"/>
</dbReference>
<organism evidence="2 3">
    <name type="scientific">Zophobas morio</name>
    <dbReference type="NCBI Taxonomy" id="2755281"/>
    <lineage>
        <taxon>Eukaryota</taxon>
        <taxon>Metazoa</taxon>
        <taxon>Ecdysozoa</taxon>
        <taxon>Arthropoda</taxon>
        <taxon>Hexapoda</taxon>
        <taxon>Insecta</taxon>
        <taxon>Pterygota</taxon>
        <taxon>Neoptera</taxon>
        <taxon>Endopterygota</taxon>
        <taxon>Coleoptera</taxon>
        <taxon>Polyphaga</taxon>
        <taxon>Cucujiformia</taxon>
        <taxon>Tenebrionidae</taxon>
        <taxon>Zophobas</taxon>
    </lineage>
</organism>
<evidence type="ECO:0000256" key="1">
    <source>
        <dbReference type="SAM" id="MobiDB-lite"/>
    </source>
</evidence>
<feature type="compositionally biased region" description="Basic and acidic residues" evidence="1">
    <location>
        <begin position="18"/>
        <end position="29"/>
    </location>
</feature>
<accession>A0AA38HHQ0</accession>
<protein>
    <submittedName>
        <fullName evidence="2">Uncharacterized protein</fullName>
    </submittedName>
</protein>